<feature type="compositionally biased region" description="Low complexity" evidence="1">
    <location>
        <begin position="203"/>
        <end position="219"/>
    </location>
</feature>
<feature type="compositionally biased region" description="Polar residues" evidence="1">
    <location>
        <begin position="355"/>
        <end position="376"/>
    </location>
</feature>
<feature type="compositionally biased region" description="Polar residues" evidence="1">
    <location>
        <begin position="849"/>
        <end position="872"/>
    </location>
</feature>
<organism evidence="2">
    <name type="scientific">Daphnia magna</name>
    <dbReference type="NCBI Taxonomy" id="35525"/>
    <lineage>
        <taxon>Eukaryota</taxon>
        <taxon>Metazoa</taxon>
        <taxon>Ecdysozoa</taxon>
        <taxon>Arthropoda</taxon>
        <taxon>Crustacea</taxon>
        <taxon>Branchiopoda</taxon>
        <taxon>Diplostraca</taxon>
        <taxon>Cladocera</taxon>
        <taxon>Anomopoda</taxon>
        <taxon>Daphniidae</taxon>
        <taxon>Daphnia</taxon>
    </lineage>
</organism>
<feature type="region of interest" description="Disordered" evidence="1">
    <location>
        <begin position="301"/>
        <end position="394"/>
    </location>
</feature>
<feature type="region of interest" description="Disordered" evidence="1">
    <location>
        <begin position="1158"/>
        <end position="1177"/>
    </location>
</feature>
<feature type="compositionally biased region" description="Basic and acidic residues" evidence="1">
    <location>
        <begin position="249"/>
        <end position="259"/>
    </location>
</feature>
<feature type="compositionally biased region" description="Basic residues" evidence="1">
    <location>
        <begin position="976"/>
        <end position="993"/>
    </location>
</feature>
<protein>
    <submittedName>
        <fullName evidence="2">WASH complex subunit FAM21A</fullName>
    </submittedName>
</protein>
<feature type="compositionally biased region" description="Basic and acidic residues" evidence="1">
    <location>
        <begin position="946"/>
        <end position="964"/>
    </location>
</feature>
<feature type="compositionally biased region" description="Polar residues" evidence="1">
    <location>
        <begin position="890"/>
        <end position="917"/>
    </location>
</feature>
<reference evidence="2" key="1">
    <citation type="submission" date="2015-10" db="EMBL/GenBank/DDBJ databases">
        <title>EvidentialGene: Evidence-directed Construction of Complete mRNA Transcriptomes without Genomes.</title>
        <authorList>
            <person name="Gilbert D.G."/>
        </authorList>
    </citation>
    <scope>NUCLEOTIDE SEQUENCE</scope>
</reference>
<dbReference type="AlphaFoldDB" id="A0A0P5JJ29"/>
<evidence type="ECO:0000313" key="2">
    <source>
        <dbReference type="EMBL" id="JAN45943.1"/>
    </source>
</evidence>
<feature type="region of interest" description="Disordered" evidence="1">
    <location>
        <begin position="836"/>
        <end position="1021"/>
    </location>
</feature>
<feature type="compositionally biased region" description="Polar residues" evidence="1">
    <location>
        <begin position="1010"/>
        <end position="1021"/>
    </location>
</feature>
<feature type="compositionally biased region" description="Basic and acidic residues" evidence="1">
    <location>
        <begin position="302"/>
        <end position="311"/>
    </location>
</feature>
<proteinExistence type="predicted"/>
<sequence>MVKIVSMEQIKESEDPNSWTPTCLRKCQSLSLASDVALLKCMQDLSQRMVSSANSLLKDLDSLNEDTTSACVEVEYCIQSLNLISTKQFMEKRVYDEEVPEKKEESTTQTQPAITSIDFVPKIKEAIREGLPAIKLQVENFEYAANGKSSQTLSRGSNNHYSNRSLPYLLGTEEFIDSPTVGVSEGHQFKCESTSNLQPPSHPSNSTLSSVPSSPSLKSNLQVPLPVENRPHSDSDVSSMSEAGGRTSVETKEVDETLKRPGLSNLQDELSARLKNSSGPIVRPSPEAYTTPCAKVPVNGESQRHEVKEVNPRGAVASPQPKTEIASSRDVIQPLKKKTLFDDSSSESDGELFRSNASKVAPSSTSALNPTASKASRVSIAPQPPMGKNNNAAALGRTSNLFGSSDSEDDLFSGAITSNVKSSKSILKSTGKIGTSVSDDEENIFLPKNTTTKNSQSAPSITVALPADKPQSLFDDVDVPDFVQTKPSLPVNAAVPTVNKPQEKLHVQQAKQLGFDQPKQKSLFADSDESDEDLFRNIVAVKNKVPALVVPPTTLSTSPLPDKIVTHSSRHQSTPIQNGDQKEEPSRPASGPDNSNEPVRVESHSKLKSKSSLLFDDDSDDEDLFKAVAVKKYSPPKTNAPVLQNVLKVSKDDSLKEVPVPKPSVHVAEVIGSLDDGDLFSSALPAQPPPLSGTRPVARKPEDPPDGSSVAIAKTTEKSIFPEKKQSIPKTAISSGDSTAKPVAVSSKLSEILPTNTSNDLFGGKSTPIIQPPQRQHIPILNAFEDPDDEDLFGISSSKQVPPPMPIKTSLKSEESENLIKTEELFDATLKQTQSFSRDPVISSKATEKIQTPESDISQSPETEVVPQTSAHTVDKIPNRIASLKLSLAKQPNSMPFSNTGSTASTPNDEDGNTPSNAVVRKPFGATPLFGPRSPVKSLPPSPTKTEQKIMLRVEENENNRESEQNNDPLDCLNRQRPKAPSRRLPSRNFRRSKIQDDDDEFPQVEEAHQSPTETTSIPTVVNQVVSEPLLVSEQTKKPTAILVDEVPSQLKPAERSLFDDSDSSDGELFKIKTPANKLSKTEAPVKSGGLKSNAKINSSLLGSGSDDSIVFSSHQVGIPTPKTTTPSFLLADSDDDDDLFATTPKRRVYPKPDLTTVVGASKAGPPVTDPLLNFQQ</sequence>
<dbReference type="OrthoDB" id="751084at2759"/>
<feature type="region of interest" description="Disordered" evidence="1">
    <location>
        <begin position="190"/>
        <end position="268"/>
    </location>
</feature>
<feature type="region of interest" description="Disordered" evidence="1">
    <location>
        <begin position="787"/>
        <end position="815"/>
    </location>
</feature>
<evidence type="ECO:0000256" key="1">
    <source>
        <dbReference type="SAM" id="MobiDB-lite"/>
    </source>
</evidence>
<feature type="region of interest" description="Disordered" evidence="1">
    <location>
        <begin position="548"/>
        <end position="618"/>
    </location>
</feature>
<feature type="compositionally biased region" description="Polar residues" evidence="1">
    <location>
        <begin position="728"/>
        <end position="738"/>
    </location>
</feature>
<dbReference type="EMBL" id="GDIQ01048794">
    <property type="protein sequence ID" value="JAN45943.1"/>
    <property type="molecule type" value="Transcribed_RNA"/>
</dbReference>
<feature type="region of interest" description="Disordered" evidence="1">
    <location>
        <begin position="680"/>
        <end position="739"/>
    </location>
</feature>
<name>A0A0P5JJ29_9CRUS</name>
<feature type="compositionally biased region" description="Low complexity" evidence="1">
    <location>
        <begin position="548"/>
        <end position="561"/>
    </location>
</feature>
<feature type="compositionally biased region" description="Basic and acidic residues" evidence="1">
    <location>
        <begin position="715"/>
        <end position="726"/>
    </location>
</feature>
<accession>A0A0P5JJ29</accession>
<feature type="region of interest" description="Disordered" evidence="1">
    <location>
        <begin position="754"/>
        <end position="774"/>
    </location>
</feature>